<keyword evidence="4" id="KW-0809">Transit peptide</keyword>
<evidence type="ECO:0000256" key="5">
    <source>
        <dbReference type="SAM" id="MobiDB-lite"/>
    </source>
</evidence>
<keyword evidence="8" id="KW-1185">Reference proteome</keyword>
<dbReference type="InterPro" id="IPR033120">
    <property type="entry name" value="HOTDOG_ACOT"/>
</dbReference>
<dbReference type="AlphaFoldDB" id="A0A8H5F4C9"/>
<comment type="caution">
    <text evidence="7">The sequence shown here is derived from an EMBL/GenBank/DDBJ whole genome shotgun (WGS) entry which is preliminary data.</text>
</comment>
<dbReference type="GO" id="GO:0047617">
    <property type="term" value="F:fatty acyl-CoA hydrolase activity"/>
    <property type="evidence" value="ECO:0007669"/>
    <property type="project" value="TreeGrafter"/>
</dbReference>
<evidence type="ECO:0000256" key="3">
    <source>
        <dbReference type="ARBA" id="ARBA00022801"/>
    </source>
</evidence>
<evidence type="ECO:0000256" key="2">
    <source>
        <dbReference type="ARBA" id="ARBA00022737"/>
    </source>
</evidence>
<name>A0A8H5F4C9_9AGAR</name>
<dbReference type="EMBL" id="JAACJM010000396">
    <property type="protein sequence ID" value="KAF5323201.1"/>
    <property type="molecule type" value="Genomic_DNA"/>
</dbReference>
<accession>A0A8H5F4C9</accession>
<dbReference type="PANTHER" id="PTHR12655">
    <property type="entry name" value="ACYL-COA THIOESTERASE"/>
    <property type="match status" value="1"/>
</dbReference>
<dbReference type="OrthoDB" id="331699at2759"/>
<evidence type="ECO:0000313" key="7">
    <source>
        <dbReference type="EMBL" id="KAF5323201.1"/>
    </source>
</evidence>
<dbReference type="PROSITE" id="PS51770">
    <property type="entry name" value="HOTDOG_ACOT"/>
    <property type="match status" value="1"/>
</dbReference>
<dbReference type="CDD" id="cd03442">
    <property type="entry name" value="BFIT_BACH"/>
    <property type="match status" value="1"/>
</dbReference>
<evidence type="ECO:0000313" key="8">
    <source>
        <dbReference type="Proteomes" id="UP000559256"/>
    </source>
</evidence>
<evidence type="ECO:0000259" key="6">
    <source>
        <dbReference type="PROSITE" id="PS51770"/>
    </source>
</evidence>
<keyword evidence="3" id="KW-0378">Hydrolase</keyword>
<dbReference type="InterPro" id="IPR029069">
    <property type="entry name" value="HotDog_dom_sf"/>
</dbReference>
<keyword evidence="2" id="KW-0677">Repeat</keyword>
<protein>
    <recommendedName>
        <fullName evidence="6">HotDog ACOT-type domain-containing protein</fullName>
    </recommendedName>
</protein>
<organism evidence="7 8">
    <name type="scientific">Tetrapyrgos nigripes</name>
    <dbReference type="NCBI Taxonomy" id="182062"/>
    <lineage>
        <taxon>Eukaryota</taxon>
        <taxon>Fungi</taxon>
        <taxon>Dikarya</taxon>
        <taxon>Basidiomycota</taxon>
        <taxon>Agaricomycotina</taxon>
        <taxon>Agaricomycetes</taxon>
        <taxon>Agaricomycetidae</taxon>
        <taxon>Agaricales</taxon>
        <taxon>Marasmiineae</taxon>
        <taxon>Marasmiaceae</taxon>
        <taxon>Tetrapyrgos</taxon>
    </lineage>
</organism>
<sequence length="420" mass="47062">MRVPVTWSEALLTASSKRSYASPPTLSQTSSDQLIPRNMHDSYTEFILPFGSSPKILEEYTNASGGIRTGKLMEHLDSLAGSIAYKHMLGPGIESVGNTKEIGFYIVTAAVERLDMLGPLNPRDVRLSGQVIYTGSSSMEVVVKMETLPGKADEKEETILLGRFSMVCRDANTHKARKVHPLIITTSEEKLLYSIGEDMKRKRQSRAQQSLSRVPPSSQEAEALHSYYLKYGQAAMGHISSPSQLISLGDTRVEKCMLMFPQERNVHQKIFGGYLMRCVVPGSKKQLPHGSLSADWRTRQDFLLFRKHRLAENFYSSDSPTEQCSVEAEFGQESKNPGEYSRDSSPQLIHVGVTANVVDAQTGSEQTTNEFRFTWAKVDTDSANQRKVVPKTYQEAMLWLEGRRALEMGDEIRGLRTQKR</sequence>
<dbReference type="Gene3D" id="3.10.129.10">
    <property type="entry name" value="Hotdog Thioesterase"/>
    <property type="match status" value="3"/>
</dbReference>
<evidence type="ECO:0000256" key="4">
    <source>
        <dbReference type="ARBA" id="ARBA00022946"/>
    </source>
</evidence>
<dbReference type="GO" id="GO:0005739">
    <property type="term" value="C:mitochondrion"/>
    <property type="evidence" value="ECO:0007669"/>
    <property type="project" value="TreeGrafter"/>
</dbReference>
<dbReference type="SUPFAM" id="SSF54637">
    <property type="entry name" value="Thioesterase/thiol ester dehydrase-isomerase"/>
    <property type="match status" value="2"/>
</dbReference>
<gene>
    <name evidence="7" type="ORF">D9758_016731</name>
</gene>
<evidence type="ECO:0000256" key="1">
    <source>
        <dbReference type="ARBA" id="ARBA00010458"/>
    </source>
</evidence>
<reference evidence="7 8" key="1">
    <citation type="journal article" date="2020" name="ISME J.">
        <title>Uncovering the hidden diversity of litter-decomposition mechanisms in mushroom-forming fungi.</title>
        <authorList>
            <person name="Floudas D."/>
            <person name="Bentzer J."/>
            <person name="Ahren D."/>
            <person name="Johansson T."/>
            <person name="Persson P."/>
            <person name="Tunlid A."/>
        </authorList>
    </citation>
    <scope>NUCLEOTIDE SEQUENCE [LARGE SCALE GENOMIC DNA]</scope>
    <source>
        <strain evidence="7 8">CBS 291.85</strain>
    </source>
</reference>
<dbReference type="Proteomes" id="UP000559256">
    <property type="component" value="Unassembled WGS sequence"/>
</dbReference>
<comment type="similarity">
    <text evidence="1">Belongs to the acyl coenzyme A hydrolase family.</text>
</comment>
<feature type="region of interest" description="Disordered" evidence="5">
    <location>
        <begin position="325"/>
        <end position="344"/>
    </location>
</feature>
<dbReference type="PANTHER" id="PTHR12655:SF0">
    <property type="entry name" value="ACYL-COENZYME A THIOESTERASE 9, MITOCHONDRIAL"/>
    <property type="match status" value="1"/>
</dbReference>
<proteinExistence type="inferred from homology"/>
<dbReference type="GO" id="GO:0006637">
    <property type="term" value="P:acyl-CoA metabolic process"/>
    <property type="evidence" value="ECO:0007669"/>
    <property type="project" value="TreeGrafter"/>
</dbReference>
<feature type="domain" description="HotDog ACOT-type" evidence="6">
    <location>
        <begin position="42"/>
        <end position="172"/>
    </location>
</feature>